<evidence type="ECO:0000313" key="2">
    <source>
        <dbReference type="EMBL" id="SES38750.1"/>
    </source>
</evidence>
<dbReference type="STRING" id="641238.SAMN04490244_11462"/>
<proteinExistence type="predicted"/>
<feature type="compositionally biased region" description="Low complexity" evidence="1">
    <location>
        <begin position="253"/>
        <end position="262"/>
    </location>
</feature>
<organism evidence="2 3">
    <name type="scientific">Tranquillimonas rosea</name>
    <dbReference type="NCBI Taxonomy" id="641238"/>
    <lineage>
        <taxon>Bacteria</taxon>
        <taxon>Pseudomonadati</taxon>
        <taxon>Pseudomonadota</taxon>
        <taxon>Alphaproteobacteria</taxon>
        <taxon>Rhodobacterales</taxon>
        <taxon>Roseobacteraceae</taxon>
        <taxon>Tranquillimonas</taxon>
    </lineage>
</organism>
<dbReference type="OrthoDB" id="7875768at2"/>
<protein>
    <submittedName>
        <fullName evidence="2">Uncharacterized protein</fullName>
    </submittedName>
</protein>
<evidence type="ECO:0000256" key="1">
    <source>
        <dbReference type="SAM" id="MobiDB-lite"/>
    </source>
</evidence>
<reference evidence="2 3" key="1">
    <citation type="submission" date="2016-10" db="EMBL/GenBank/DDBJ databases">
        <authorList>
            <person name="de Groot N.N."/>
        </authorList>
    </citation>
    <scope>NUCLEOTIDE SEQUENCE [LARGE SCALE GENOMIC DNA]</scope>
    <source>
        <strain evidence="2 3">DSM 23042</strain>
    </source>
</reference>
<feature type="region of interest" description="Disordered" evidence="1">
    <location>
        <begin position="26"/>
        <end position="295"/>
    </location>
</feature>
<gene>
    <name evidence="2" type="ORF">SAMN04490244_11462</name>
</gene>
<feature type="compositionally biased region" description="Low complexity" evidence="1">
    <location>
        <begin position="229"/>
        <end position="245"/>
    </location>
</feature>
<dbReference type="EMBL" id="FOGU01000014">
    <property type="protein sequence ID" value="SES38750.1"/>
    <property type="molecule type" value="Genomic_DNA"/>
</dbReference>
<dbReference type="RefSeq" id="WP_092696077.1">
    <property type="nucleotide sequence ID" value="NZ_FOGU01000014.1"/>
</dbReference>
<feature type="compositionally biased region" description="Acidic residues" evidence="1">
    <location>
        <begin position="208"/>
        <end position="228"/>
    </location>
</feature>
<keyword evidence="3" id="KW-1185">Reference proteome</keyword>
<name>A0A1H9WXX4_9RHOB</name>
<accession>A0A1H9WXX4</accession>
<dbReference type="Proteomes" id="UP000198885">
    <property type="component" value="Unassembled WGS sequence"/>
</dbReference>
<sequence>MSDPVQDHEIEDVLSSIRRLVSAEPVRPEARAADRLILTSEQRIAPPASPARDPGDPDYSEAADSFPARPDETPAPRQAARPLTLEQRIAELEIAINAQAQDFEPDGSEDTLQHRPSRMPGLSLAPQTSDPEETADIAAALSGDELRFTSRRGAVAASRDAASEEPAPEPEAQGQNDDLATALSELIADTDPLERPAPLTLGAAEAVTAEDDDARAVEEAEDDGDESSGLDAAVAAEIEAAVTESATDRTADALRLSDAADSPPIGAETEAQPDNLLTFHGPPRAPGREEAASGEGELMDEAALRELVAEIVREELQGALGEKITRNVRKLVRREIMRAIAIRDFE</sequence>
<dbReference type="AlphaFoldDB" id="A0A1H9WXX4"/>
<evidence type="ECO:0000313" key="3">
    <source>
        <dbReference type="Proteomes" id="UP000198885"/>
    </source>
</evidence>